<gene>
    <name evidence="1" type="ORF">RRF57_002597</name>
</gene>
<organism evidence="1 2">
    <name type="scientific">Xylaria bambusicola</name>
    <dbReference type="NCBI Taxonomy" id="326684"/>
    <lineage>
        <taxon>Eukaryota</taxon>
        <taxon>Fungi</taxon>
        <taxon>Dikarya</taxon>
        <taxon>Ascomycota</taxon>
        <taxon>Pezizomycotina</taxon>
        <taxon>Sordariomycetes</taxon>
        <taxon>Xylariomycetidae</taxon>
        <taxon>Xylariales</taxon>
        <taxon>Xylariaceae</taxon>
        <taxon>Xylaria</taxon>
    </lineage>
</organism>
<dbReference type="EMBL" id="JAWHQM010000004">
    <property type="protein sequence ID" value="KAK5626882.1"/>
    <property type="molecule type" value="Genomic_DNA"/>
</dbReference>
<protein>
    <submittedName>
        <fullName evidence="1">Uncharacterized protein</fullName>
    </submittedName>
</protein>
<comment type="caution">
    <text evidence="1">The sequence shown here is derived from an EMBL/GenBank/DDBJ whole genome shotgun (WGS) entry which is preliminary data.</text>
</comment>
<evidence type="ECO:0000313" key="1">
    <source>
        <dbReference type="EMBL" id="KAK5626882.1"/>
    </source>
</evidence>
<accession>A0AAN7Z1Y6</accession>
<sequence>MSLEARPSGPLTLVGVEVWQRHWDLLAAEIVPETAESGKVKLPAVEGRSGYSGGWSRFR</sequence>
<keyword evidence="2" id="KW-1185">Reference proteome</keyword>
<dbReference type="Proteomes" id="UP001305414">
    <property type="component" value="Unassembled WGS sequence"/>
</dbReference>
<name>A0AAN7Z1Y6_9PEZI</name>
<dbReference type="AlphaFoldDB" id="A0AAN7Z1Y6"/>
<evidence type="ECO:0000313" key="2">
    <source>
        <dbReference type="Proteomes" id="UP001305414"/>
    </source>
</evidence>
<reference evidence="1 2" key="1">
    <citation type="submission" date="2023-10" db="EMBL/GenBank/DDBJ databases">
        <title>Draft genome sequence of Xylaria bambusicola isolate GMP-LS, the root and basal stem rot pathogen of sugarcane in Indonesia.</title>
        <authorList>
            <person name="Selvaraj P."/>
            <person name="Muralishankar V."/>
            <person name="Muruganantham S."/>
            <person name="Sp S."/>
            <person name="Haryani S."/>
            <person name="Lau K.J.X."/>
            <person name="Naqvi N.I."/>
        </authorList>
    </citation>
    <scope>NUCLEOTIDE SEQUENCE [LARGE SCALE GENOMIC DNA]</scope>
    <source>
        <strain evidence="1">GMP-LS</strain>
    </source>
</reference>
<proteinExistence type="predicted"/>